<evidence type="ECO:0000256" key="4">
    <source>
        <dbReference type="ARBA" id="ARBA00023136"/>
    </source>
</evidence>
<dbReference type="AlphaFoldDB" id="A0AAV1HTB6"/>
<accession>A0AAV1HTB6</accession>
<feature type="domain" description="Major facilitator superfamily (MFS) profile" evidence="7">
    <location>
        <begin position="133"/>
        <end position="407"/>
    </location>
</feature>
<dbReference type="InterPro" id="IPR011701">
    <property type="entry name" value="MFS"/>
</dbReference>
<dbReference type="InterPro" id="IPR036259">
    <property type="entry name" value="MFS_trans_sf"/>
</dbReference>
<feature type="region of interest" description="Disordered" evidence="5">
    <location>
        <begin position="1"/>
        <end position="107"/>
    </location>
</feature>
<evidence type="ECO:0000256" key="2">
    <source>
        <dbReference type="ARBA" id="ARBA00022692"/>
    </source>
</evidence>
<feature type="transmembrane region" description="Helical" evidence="6">
    <location>
        <begin position="174"/>
        <end position="193"/>
    </location>
</feature>
<organism evidence="8 9">
    <name type="scientific">Coccomyxa viridis</name>
    <dbReference type="NCBI Taxonomy" id="1274662"/>
    <lineage>
        <taxon>Eukaryota</taxon>
        <taxon>Viridiplantae</taxon>
        <taxon>Chlorophyta</taxon>
        <taxon>core chlorophytes</taxon>
        <taxon>Trebouxiophyceae</taxon>
        <taxon>Trebouxiophyceae incertae sedis</taxon>
        <taxon>Coccomyxaceae</taxon>
        <taxon>Coccomyxa</taxon>
    </lineage>
</organism>
<feature type="transmembrane region" description="Helical" evidence="6">
    <location>
        <begin position="259"/>
        <end position="283"/>
    </location>
</feature>
<evidence type="ECO:0000256" key="1">
    <source>
        <dbReference type="ARBA" id="ARBA00004141"/>
    </source>
</evidence>
<feature type="compositionally biased region" description="Gly residues" evidence="5">
    <location>
        <begin position="56"/>
        <end position="69"/>
    </location>
</feature>
<dbReference type="Pfam" id="PF07690">
    <property type="entry name" value="MFS_1"/>
    <property type="match status" value="1"/>
</dbReference>
<feature type="transmembrane region" description="Helical" evidence="6">
    <location>
        <begin position="226"/>
        <end position="247"/>
    </location>
</feature>
<feature type="compositionally biased region" description="Polar residues" evidence="5">
    <location>
        <begin position="89"/>
        <end position="99"/>
    </location>
</feature>
<comment type="subcellular location">
    <subcellularLocation>
        <location evidence="1">Membrane</location>
        <topology evidence="1">Multi-pass membrane protein</topology>
    </subcellularLocation>
</comment>
<dbReference type="Proteomes" id="UP001314263">
    <property type="component" value="Unassembled WGS sequence"/>
</dbReference>
<evidence type="ECO:0000259" key="7">
    <source>
        <dbReference type="PROSITE" id="PS50850"/>
    </source>
</evidence>
<gene>
    <name evidence="8" type="ORF">CVIRNUC_000958</name>
</gene>
<evidence type="ECO:0000313" key="8">
    <source>
        <dbReference type="EMBL" id="CAK0737854.1"/>
    </source>
</evidence>
<evidence type="ECO:0000256" key="6">
    <source>
        <dbReference type="SAM" id="Phobius"/>
    </source>
</evidence>
<keyword evidence="3 6" id="KW-1133">Transmembrane helix</keyword>
<dbReference type="GO" id="GO:0005886">
    <property type="term" value="C:plasma membrane"/>
    <property type="evidence" value="ECO:0007669"/>
    <property type="project" value="TreeGrafter"/>
</dbReference>
<evidence type="ECO:0000313" key="9">
    <source>
        <dbReference type="Proteomes" id="UP001314263"/>
    </source>
</evidence>
<comment type="caution">
    <text evidence="8">The sequence shown here is derived from an EMBL/GenBank/DDBJ whole genome shotgun (WGS) entry which is preliminary data.</text>
</comment>
<feature type="compositionally biased region" description="Basic and acidic residues" evidence="5">
    <location>
        <begin position="76"/>
        <end position="88"/>
    </location>
</feature>
<dbReference type="SUPFAM" id="SSF103473">
    <property type="entry name" value="MFS general substrate transporter"/>
    <property type="match status" value="1"/>
</dbReference>
<feature type="transmembrane region" description="Helical" evidence="6">
    <location>
        <begin position="130"/>
        <end position="154"/>
    </location>
</feature>
<dbReference type="PANTHER" id="PTHR23501">
    <property type="entry name" value="MAJOR FACILITATOR SUPERFAMILY"/>
    <property type="match status" value="1"/>
</dbReference>
<reference evidence="8 9" key="1">
    <citation type="submission" date="2023-10" db="EMBL/GenBank/DDBJ databases">
        <authorList>
            <person name="Maclean D."/>
            <person name="Macfadyen A."/>
        </authorList>
    </citation>
    <scope>NUCLEOTIDE SEQUENCE [LARGE SCALE GENOMIC DNA]</scope>
</reference>
<keyword evidence="9" id="KW-1185">Reference proteome</keyword>
<keyword evidence="2 6" id="KW-0812">Transmembrane</keyword>
<name>A0AAV1HTB6_9CHLO</name>
<dbReference type="CDD" id="cd06174">
    <property type="entry name" value="MFS"/>
    <property type="match status" value="1"/>
</dbReference>
<protein>
    <recommendedName>
        <fullName evidence="7">Major facilitator superfamily (MFS) profile domain-containing protein</fullName>
    </recommendedName>
</protein>
<sequence>MSELPKKSSFGGLVSAISGSGLATRPSRKAYEELPDQPQDATARPGDAALSKRRSGGGGLASTISGGGLSTRPSRKAYDELTDAEQHLSKPSPSPSRLTSMREEAEAGAPGNVGTLMVGARLKGAELLKAWLAVILFTLLAILVNMGNLLLSYLNQKMGEDIGMTDAQYGMIEGYAYYLVFGLSMLAWGLIADKYRFNRVYLIVIGSVLTAASLVVQACAKNFSMLLASVVVNAIVSSVVQNIPFAVLSDILPPEQLGLGGGIFGSSIYVGELLCGNVSYATLQHNASWRWPMAMCGVAVFAVSVAVLLLIKEPPVGKFYSQRKDETRASLHDFDLKASLLYLVSMSTFWMLMIAAGFRMMSASIAGAYLPDYSQQANAGQSTVFAGESSIVGVCGFLAAVYVGVLC</sequence>
<keyword evidence="4 6" id="KW-0472">Membrane</keyword>
<dbReference type="GO" id="GO:0022857">
    <property type="term" value="F:transmembrane transporter activity"/>
    <property type="evidence" value="ECO:0007669"/>
    <property type="project" value="InterPro"/>
</dbReference>
<evidence type="ECO:0000256" key="5">
    <source>
        <dbReference type="SAM" id="MobiDB-lite"/>
    </source>
</evidence>
<evidence type="ECO:0000256" key="3">
    <source>
        <dbReference type="ARBA" id="ARBA00022989"/>
    </source>
</evidence>
<feature type="transmembrane region" description="Helical" evidence="6">
    <location>
        <begin position="382"/>
        <end position="405"/>
    </location>
</feature>
<dbReference type="PANTHER" id="PTHR23501:SF109">
    <property type="entry name" value="MAJOR FACILITATOR SUPERFAMILY (MFS) PROFILE DOMAIN-CONTAINING PROTEIN-RELATED"/>
    <property type="match status" value="1"/>
</dbReference>
<feature type="transmembrane region" description="Helical" evidence="6">
    <location>
        <begin position="200"/>
        <end position="220"/>
    </location>
</feature>
<feature type="transmembrane region" description="Helical" evidence="6">
    <location>
        <begin position="340"/>
        <end position="362"/>
    </location>
</feature>
<proteinExistence type="predicted"/>
<dbReference type="EMBL" id="CAUYUE010000002">
    <property type="protein sequence ID" value="CAK0737854.1"/>
    <property type="molecule type" value="Genomic_DNA"/>
</dbReference>
<feature type="transmembrane region" description="Helical" evidence="6">
    <location>
        <begin position="289"/>
        <end position="311"/>
    </location>
</feature>
<dbReference type="InterPro" id="IPR020846">
    <property type="entry name" value="MFS_dom"/>
</dbReference>
<dbReference type="Gene3D" id="1.20.1250.20">
    <property type="entry name" value="MFS general substrate transporter like domains"/>
    <property type="match status" value="1"/>
</dbReference>
<dbReference type="PROSITE" id="PS50850">
    <property type="entry name" value="MFS"/>
    <property type="match status" value="1"/>
</dbReference>